<accession>A0ABV4ZNM2</accession>
<reference evidence="1 2" key="1">
    <citation type="submission" date="2024-09" db="EMBL/GenBank/DDBJ databases">
        <title>Draft genome sequence of multifaceted antimicrobials producing Streptomyces sp. strain FH1.</title>
        <authorList>
            <person name="Hassan F."/>
            <person name="Ali H."/>
            <person name="Hassan N."/>
            <person name="Nawaz A."/>
        </authorList>
    </citation>
    <scope>NUCLEOTIDE SEQUENCE [LARGE SCALE GENOMIC DNA]</scope>
    <source>
        <strain evidence="1 2">FH1</strain>
    </source>
</reference>
<protein>
    <recommendedName>
        <fullName evidence="3">Toxin-antitoxin system HicB family antitoxin</fullName>
    </recommendedName>
</protein>
<evidence type="ECO:0000313" key="1">
    <source>
        <dbReference type="EMBL" id="MFB4194621.1"/>
    </source>
</evidence>
<keyword evidence="2" id="KW-1185">Reference proteome</keyword>
<gene>
    <name evidence="1" type="ORF">ACE11A_09695</name>
</gene>
<sequence length="74" mass="8047">MTFPTPAPGTSSSVLTLRIPDVLLAQLTAHAARRGLPLQDYVLRLLAREDFDERLREAVQRSAALAAWGPPHGS</sequence>
<comment type="caution">
    <text evidence="1">The sequence shown here is derived from an EMBL/GenBank/DDBJ whole genome shotgun (WGS) entry which is preliminary data.</text>
</comment>
<dbReference type="RefSeq" id="WP_375062622.1">
    <property type="nucleotide sequence ID" value="NZ_JBHGBT010000007.1"/>
</dbReference>
<dbReference type="Proteomes" id="UP001577267">
    <property type="component" value="Unassembled WGS sequence"/>
</dbReference>
<proteinExistence type="predicted"/>
<name>A0ABV4ZNM2_9ACTN</name>
<evidence type="ECO:0008006" key="3">
    <source>
        <dbReference type="Google" id="ProtNLM"/>
    </source>
</evidence>
<organism evidence="1 2">
    <name type="scientific">Streptomyces carpaticus</name>
    <dbReference type="NCBI Taxonomy" id="285558"/>
    <lineage>
        <taxon>Bacteria</taxon>
        <taxon>Bacillati</taxon>
        <taxon>Actinomycetota</taxon>
        <taxon>Actinomycetes</taxon>
        <taxon>Kitasatosporales</taxon>
        <taxon>Streptomycetaceae</taxon>
        <taxon>Streptomyces</taxon>
    </lineage>
</organism>
<evidence type="ECO:0000313" key="2">
    <source>
        <dbReference type="Proteomes" id="UP001577267"/>
    </source>
</evidence>
<dbReference type="EMBL" id="JBHGBT010000007">
    <property type="protein sequence ID" value="MFB4194621.1"/>
    <property type="molecule type" value="Genomic_DNA"/>
</dbReference>